<evidence type="ECO:0000256" key="8">
    <source>
        <dbReference type="SAM" id="MobiDB-lite"/>
    </source>
</evidence>
<comment type="similarity">
    <text evidence="2">Belongs to the syntaxin family.</text>
</comment>
<dbReference type="EMBL" id="GGFM01002982">
    <property type="protein sequence ID" value="MBW23733.1"/>
    <property type="molecule type" value="Transcribed_RNA"/>
</dbReference>
<dbReference type="InterPro" id="IPR006012">
    <property type="entry name" value="Syntaxin/epimorphin_CS"/>
</dbReference>
<feature type="region of interest" description="Disordered" evidence="8">
    <location>
        <begin position="267"/>
        <end position="295"/>
    </location>
</feature>
<keyword evidence="7 9" id="KW-0472">Membrane</keyword>
<dbReference type="PANTHER" id="PTHR19957:SF3">
    <property type="entry name" value="SYNTAXIN-5"/>
    <property type="match status" value="1"/>
</dbReference>
<dbReference type="PROSITE" id="PS00914">
    <property type="entry name" value="SYNTAXIN"/>
    <property type="match status" value="1"/>
</dbReference>
<keyword evidence="6" id="KW-0175">Coiled coil</keyword>
<dbReference type="GO" id="GO:0031201">
    <property type="term" value="C:SNARE complex"/>
    <property type="evidence" value="ECO:0007669"/>
    <property type="project" value="TreeGrafter"/>
</dbReference>
<dbReference type="GO" id="GO:0000139">
    <property type="term" value="C:Golgi membrane"/>
    <property type="evidence" value="ECO:0007669"/>
    <property type="project" value="TreeGrafter"/>
</dbReference>
<reference evidence="11" key="1">
    <citation type="submission" date="2018-01" db="EMBL/GenBank/DDBJ databases">
        <title>An insight into the sialome of Amazonian anophelines.</title>
        <authorList>
            <person name="Ribeiro J.M."/>
            <person name="Scarpassa V."/>
            <person name="Calvo E."/>
        </authorList>
    </citation>
    <scope>NUCLEOTIDE SEQUENCE</scope>
    <source>
        <tissue evidence="11">Salivary glands</tissue>
    </source>
</reference>
<sequence length="435" mass="48562">MQSRARRRHGADDTGDSFAVITIGNDGLPTTTSSSQHTEDTYREKPKYPAPSVASSWLPAISQRILATVAPAPTTIPVGASTTSAPKYAWNATVPDDGDPESDSYDKENLLLPEITMTARDRSGEFASAIRSLQGRNIQRAVNLRDPRKAKHMQSYAEFMMIAKHIGKNIASTYTKLEKLTLLAKKKTLFDDRPAEIQELTYIIKGDLNSLNQQIARLQEVSKSQRKSTNGRHLLSHSSNMVVALQAKLANMSSDFKQVLEVRTENLKQQKTRRDQFSQGPMSGGLPPSTMRGSAQGSLLLQEQQDQVCIDMGAPGAGGAERVPLLQQQQQQQQQLVLYDESDSYVQERAETMQNIESTIVELGGIFQQLAHMVKEQEEMVERIDGNLQDVEMNVEAAHGEILKYFQSVTKNRWLMIKIFGVVILFFIFFVIFLA</sequence>
<name>A0A2M3Z5E2_9DIPT</name>
<evidence type="ECO:0000256" key="7">
    <source>
        <dbReference type="ARBA" id="ARBA00023136"/>
    </source>
</evidence>
<keyword evidence="4 9" id="KW-0812">Transmembrane</keyword>
<proteinExistence type="inferred from homology"/>
<evidence type="ECO:0000259" key="10">
    <source>
        <dbReference type="PROSITE" id="PS50192"/>
    </source>
</evidence>
<dbReference type="InterPro" id="IPR000727">
    <property type="entry name" value="T_SNARE_dom"/>
</dbReference>
<feature type="region of interest" description="Disordered" evidence="8">
    <location>
        <begin position="1"/>
        <end position="50"/>
    </location>
</feature>
<feature type="compositionally biased region" description="Basic and acidic residues" evidence="8">
    <location>
        <begin position="37"/>
        <end position="47"/>
    </location>
</feature>
<comment type="subcellular location">
    <subcellularLocation>
        <location evidence="1">Membrane</location>
        <topology evidence="1">Single-pass type IV membrane protein</topology>
    </subcellularLocation>
</comment>
<evidence type="ECO:0000256" key="6">
    <source>
        <dbReference type="ARBA" id="ARBA00023054"/>
    </source>
</evidence>
<evidence type="ECO:0000256" key="5">
    <source>
        <dbReference type="ARBA" id="ARBA00022989"/>
    </source>
</evidence>
<feature type="compositionally biased region" description="Basic and acidic residues" evidence="8">
    <location>
        <begin position="267"/>
        <end position="276"/>
    </location>
</feature>
<dbReference type="CDD" id="cd15844">
    <property type="entry name" value="SNARE_syntaxin5"/>
    <property type="match status" value="1"/>
</dbReference>
<dbReference type="PROSITE" id="PS50192">
    <property type="entry name" value="T_SNARE"/>
    <property type="match status" value="1"/>
</dbReference>
<dbReference type="GO" id="GO:0006888">
    <property type="term" value="P:endoplasmic reticulum to Golgi vesicle-mediated transport"/>
    <property type="evidence" value="ECO:0007669"/>
    <property type="project" value="TreeGrafter"/>
</dbReference>
<organism evidence="11">
    <name type="scientific">Anopheles braziliensis</name>
    <dbReference type="NCBI Taxonomy" id="58242"/>
    <lineage>
        <taxon>Eukaryota</taxon>
        <taxon>Metazoa</taxon>
        <taxon>Ecdysozoa</taxon>
        <taxon>Arthropoda</taxon>
        <taxon>Hexapoda</taxon>
        <taxon>Insecta</taxon>
        <taxon>Pterygota</taxon>
        <taxon>Neoptera</taxon>
        <taxon>Endopterygota</taxon>
        <taxon>Diptera</taxon>
        <taxon>Nematocera</taxon>
        <taxon>Culicoidea</taxon>
        <taxon>Culicidae</taxon>
        <taxon>Anophelinae</taxon>
        <taxon>Anopheles</taxon>
    </lineage>
</organism>
<evidence type="ECO:0000256" key="3">
    <source>
        <dbReference type="ARBA" id="ARBA00022448"/>
    </source>
</evidence>
<dbReference type="GO" id="GO:0006886">
    <property type="term" value="P:intracellular protein transport"/>
    <property type="evidence" value="ECO:0007669"/>
    <property type="project" value="InterPro"/>
</dbReference>
<keyword evidence="3" id="KW-0813">Transport</keyword>
<feature type="domain" description="T-SNARE coiled-coil homology" evidence="10">
    <location>
        <begin position="343"/>
        <end position="405"/>
    </location>
</feature>
<dbReference type="InterPro" id="IPR045242">
    <property type="entry name" value="Syntaxin"/>
</dbReference>
<accession>A0A2M3Z5E2</accession>
<dbReference type="GO" id="GO:0048278">
    <property type="term" value="P:vesicle docking"/>
    <property type="evidence" value="ECO:0007669"/>
    <property type="project" value="TreeGrafter"/>
</dbReference>
<dbReference type="FunFam" id="1.20.58.70:FF:000022">
    <property type="entry name" value="Syntaxin-5"/>
    <property type="match status" value="1"/>
</dbReference>
<feature type="transmembrane region" description="Helical" evidence="9">
    <location>
        <begin position="414"/>
        <end position="434"/>
    </location>
</feature>
<evidence type="ECO:0000313" key="11">
    <source>
        <dbReference type="EMBL" id="MBW23733.1"/>
    </source>
</evidence>
<dbReference type="SMART" id="SM00397">
    <property type="entry name" value="t_SNARE"/>
    <property type="match status" value="1"/>
</dbReference>
<protein>
    <submittedName>
        <fullName evidence="11">Putative snare protein sed5/syntaxin 5</fullName>
    </submittedName>
</protein>
<dbReference type="Gene3D" id="1.20.58.70">
    <property type="match status" value="1"/>
</dbReference>
<dbReference type="GO" id="GO:0005484">
    <property type="term" value="F:SNAP receptor activity"/>
    <property type="evidence" value="ECO:0007669"/>
    <property type="project" value="InterPro"/>
</dbReference>
<evidence type="ECO:0000256" key="1">
    <source>
        <dbReference type="ARBA" id="ARBA00004211"/>
    </source>
</evidence>
<dbReference type="AlphaFoldDB" id="A0A2M3Z5E2"/>
<dbReference type="InterPro" id="IPR010989">
    <property type="entry name" value="SNARE"/>
</dbReference>
<evidence type="ECO:0000256" key="2">
    <source>
        <dbReference type="ARBA" id="ARBA00009063"/>
    </source>
</evidence>
<dbReference type="GO" id="GO:0006906">
    <property type="term" value="P:vesicle fusion"/>
    <property type="evidence" value="ECO:0007669"/>
    <property type="project" value="TreeGrafter"/>
</dbReference>
<dbReference type="Pfam" id="PF05739">
    <property type="entry name" value="SNARE"/>
    <property type="match status" value="1"/>
</dbReference>
<dbReference type="GO" id="GO:0000149">
    <property type="term" value="F:SNARE binding"/>
    <property type="evidence" value="ECO:0007669"/>
    <property type="project" value="TreeGrafter"/>
</dbReference>
<evidence type="ECO:0000256" key="9">
    <source>
        <dbReference type="SAM" id="Phobius"/>
    </source>
</evidence>
<keyword evidence="5 9" id="KW-1133">Transmembrane helix</keyword>
<dbReference type="PANTHER" id="PTHR19957">
    <property type="entry name" value="SYNTAXIN"/>
    <property type="match status" value="1"/>
</dbReference>
<evidence type="ECO:0000256" key="4">
    <source>
        <dbReference type="ARBA" id="ARBA00022692"/>
    </source>
</evidence>
<dbReference type="SUPFAM" id="SSF47661">
    <property type="entry name" value="t-snare proteins"/>
    <property type="match status" value="1"/>
</dbReference>